<feature type="domain" description="RDD" evidence="7">
    <location>
        <begin position="59"/>
        <end position="149"/>
    </location>
</feature>
<evidence type="ECO:0000313" key="8">
    <source>
        <dbReference type="EMBL" id="AHH95678.1"/>
    </source>
</evidence>
<accession>W5W3B1</accession>
<dbReference type="AlphaFoldDB" id="W5W3B1"/>
<dbReference type="InterPro" id="IPR010432">
    <property type="entry name" value="RDD"/>
</dbReference>
<keyword evidence="3 6" id="KW-1133">Transmembrane helix</keyword>
<dbReference type="GO" id="GO:0016020">
    <property type="term" value="C:membrane"/>
    <property type="evidence" value="ECO:0007669"/>
    <property type="project" value="UniProtKB-SubCell"/>
</dbReference>
<organism evidence="8 9">
    <name type="scientific">Kutzneria albida DSM 43870</name>
    <dbReference type="NCBI Taxonomy" id="1449976"/>
    <lineage>
        <taxon>Bacteria</taxon>
        <taxon>Bacillati</taxon>
        <taxon>Actinomycetota</taxon>
        <taxon>Actinomycetes</taxon>
        <taxon>Pseudonocardiales</taxon>
        <taxon>Pseudonocardiaceae</taxon>
        <taxon>Kutzneria</taxon>
    </lineage>
</organism>
<evidence type="ECO:0000256" key="4">
    <source>
        <dbReference type="ARBA" id="ARBA00023136"/>
    </source>
</evidence>
<sequence length="159" mass="17284">MVHHAPVGDKQSTVDVALVRTRDVRHLREWGPPQGERLPSSHGSDGDPRYPSPRALRNVLAFTVDFLLHVLLAFGVTAAFLHSPRLSGLWAVGAIGGFLLCSIGHRIFVQRLTGASLGKALTGLRFVREDTGGRPTVWQLTRNWLVGVFVVAATVLSGF</sequence>
<comment type="subcellular location">
    <subcellularLocation>
        <location evidence="1">Membrane</location>
        <topology evidence="1">Multi-pass membrane protein</topology>
    </subcellularLocation>
</comment>
<dbReference type="Pfam" id="PF06271">
    <property type="entry name" value="RDD"/>
    <property type="match status" value="1"/>
</dbReference>
<evidence type="ECO:0000259" key="7">
    <source>
        <dbReference type="Pfam" id="PF06271"/>
    </source>
</evidence>
<protein>
    <submittedName>
        <fullName evidence="8">Putative membrane protein</fullName>
    </submittedName>
</protein>
<reference evidence="8 9" key="1">
    <citation type="journal article" date="2014" name="BMC Genomics">
        <title>Complete genome sequence of producer of the glycopeptide antibiotic Aculeximycin Kutzneria albida DSM 43870T, a representative of minor genus of Pseudonocardiaceae.</title>
        <authorList>
            <person name="Rebets Y."/>
            <person name="Tokovenko B."/>
            <person name="Lushchyk I."/>
            <person name="Ruckert C."/>
            <person name="Zaburannyi N."/>
            <person name="Bechthold A."/>
            <person name="Kalinowski J."/>
            <person name="Luzhetskyy A."/>
        </authorList>
    </citation>
    <scope>NUCLEOTIDE SEQUENCE [LARGE SCALE GENOMIC DNA]</scope>
    <source>
        <strain evidence="8">DSM 43870</strain>
    </source>
</reference>
<evidence type="ECO:0000313" key="9">
    <source>
        <dbReference type="Proteomes" id="UP000019225"/>
    </source>
</evidence>
<evidence type="ECO:0000256" key="3">
    <source>
        <dbReference type="ARBA" id="ARBA00022989"/>
    </source>
</evidence>
<evidence type="ECO:0000256" key="5">
    <source>
        <dbReference type="SAM" id="MobiDB-lite"/>
    </source>
</evidence>
<dbReference type="KEGG" id="kal:KALB_2310"/>
<feature type="region of interest" description="Disordered" evidence="5">
    <location>
        <begin position="29"/>
        <end position="49"/>
    </location>
</feature>
<name>W5W3B1_9PSEU</name>
<evidence type="ECO:0000256" key="6">
    <source>
        <dbReference type="SAM" id="Phobius"/>
    </source>
</evidence>
<keyword evidence="2 6" id="KW-0812">Transmembrane</keyword>
<evidence type="ECO:0000256" key="2">
    <source>
        <dbReference type="ARBA" id="ARBA00022692"/>
    </source>
</evidence>
<keyword evidence="4 6" id="KW-0472">Membrane</keyword>
<dbReference type="EMBL" id="CP007155">
    <property type="protein sequence ID" value="AHH95678.1"/>
    <property type="molecule type" value="Genomic_DNA"/>
</dbReference>
<keyword evidence="9" id="KW-1185">Reference proteome</keyword>
<proteinExistence type="predicted"/>
<dbReference type="HOGENOM" id="CLU_1658516_0_0_11"/>
<dbReference type="eggNOG" id="ENOG502ZG6X">
    <property type="taxonomic scope" value="Bacteria"/>
</dbReference>
<feature type="transmembrane region" description="Helical" evidence="6">
    <location>
        <begin position="87"/>
        <end position="109"/>
    </location>
</feature>
<dbReference type="Proteomes" id="UP000019225">
    <property type="component" value="Chromosome"/>
</dbReference>
<evidence type="ECO:0000256" key="1">
    <source>
        <dbReference type="ARBA" id="ARBA00004141"/>
    </source>
</evidence>
<feature type="transmembrane region" description="Helical" evidence="6">
    <location>
        <begin position="59"/>
        <end position="81"/>
    </location>
</feature>
<gene>
    <name evidence="8" type="ORF">KALB_2310</name>
</gene>